<sequence>MADAPHFGLVDKETVASLTGLELLQGMAAGRFPGAPIAERLHFRLAHVEHGLARFEGVPGPDILNPLGTVHGGWALTLIDSAAGCAVHTTLPAGVGYTTVETKVNFTRAAKPDGGTYVCEGKVLNAGAQIALAEASLRAPDGRLIAHGTSTLIILRPR</sequence>
<proteinExistence type="inferred from homology"/>
<dbReference type="RefSeq" id="WP_085217669.1">
    <property type="nucleotide sequence ID" value="NZ_LT840185.1"/>
</dbReference>
<dbReference type="InterPro" id="IPR039298">
    <property type="entry name" value="ACOT13"/>
</dbReference>
<dbReference type="Gene3D" id="3.10.129.10">
    <property type="entry name" value="Hotdog Thioesterase"/>
    <property type="match status" value="1"/>
</dbReference>
<dbReference type="GO" id="GO:0047617">
    <property type="term" value="F:fatty acyl-CoA hydrolase activity"/>
    <property type="evidence" value="ECO:0007669"/>
    <property type="project" value="InterPro"/>
</dbReference>
<dbReference type="AlphaFoldDB" id="A0A1X7G0H0"/>
<organism evidence="4 5">
    <name type="scientific">Allosphingosinicella indica</name>
    <dbReference type="NCBI Taxonomy" id="941907"/>
    <lineage>
        <taxon>Bacteria</taxon>
        <taxon>Pseudomonadati</taxon>
        <taxon>Pseudomonadota</taxon>
        <taxon>Alphaproteobacteria</taxon>
        <taxon>Sphingomonadales</taxon>
        <taxon>Sphingomonadaceae</taxon>
        <taxon>Allosphingosinicella</taxon>
    </lineage>
</organism>
<dbReference type="InterPro" id="IPR006683">
    <property type="entry name" value="Thioestr_dom"/>
</dbReference>
<comment type="similarity">
    <text evidence="1">Belongs to the thioesterase PaaI family.</text>
</comment>
<accession>A0A1X7G0H0</accession>
<evidence type="ECO:0000313" key="4">
    <source>
        <dbReference type="EMBL" id="SMF61865.1"/>
    </source>
</evidence>
<dbReference type="Proteomes" id="UP000192934">
    <property type="component" value="Chromosome I"/>
</dbReference>
<reference evidence="5" key="1">
    <citation type="submission" date="2017-04" db="EMBL/GenBank/DDBJ databases">
        <authorList>
            <person name="Varghese N."/>
            <person name="Submissions S."/>
        </authorList>
    </citation>
    <scope>NUCLEOTIDE SEQUENCE [LARGE SCALE GENOMIC DNA]</scope>
    <source>
        <strain evidence="5">Dd16</strain>
    </source>
</reference>
<dbReference type="PANTHER" id="PTHR21660:SF1">
    <property type="entry name" value="ACYL-COENZYME A THIOESTERASE 13"/>
    <property type="match status" value="1"/>
</dbReference>
<dbReference type="PANTHER" id="PTHR21660">
    <property type="entry name" value="THIOESTERASE SUPERFAMILY MEMBER-RELATED"/>
    <property type="match status" value="1"/>
</dbReference>
<dbReference type="CDD" id="cd03443">
    <property type="entry name" value="PaaI_thioesterase"/>
    <property type="match status" value="1"/>
</dbReference>
<dbReference type="InterPro" id="IPR003736">
    <property type="entry name" value="PAAI_dom"/>
</dbReference>
<keyword evidence="2" id="KW-0378">Hydrolase</keyword>
<dbReference type="Pfam" id="PF03061">
    <property type="entry name" value="4HBT"/>
    <property type="match status" value="1"/>
</dbReference>
<evidence type="ECO:0000259" key="3">
    <source>
        <dbReference type="Pfam" id="PF03061"/>
    </source>
</evidence>
<dbReference type="NCBIfam" id="TIGR00369">
    <property type="entry name" value="unchar_dom_1"/>
    <property type="match status" value="1"/>
</dbReference>
<dbReference type="SUPFAM" id="SSF54637">
    <property type="entry name" value="Thioesterase/thiol ester dehydrase-isomerase"/>
    <property type="match status" value="1"/>
</dbReference>
<dbReference type="STRING" id="941907.SAMN06295910_0866"/>
<evidence type="ECO:0000256" key="2">
    <source>
        <dbReference type="ARBA" id="ARBA00022801"/>
    </source>
</evidence>
<feature type="domain" description="Thioesterase" evidence="3">
    <location>
        <begin position="68"/>
        <end position="145"/>
    </location>
</feature>
<keyword evidence="5" id="KW-1185">Reference proteome</keyword>
<gene>
    <name evidence="4" type="ORF">SAMN06295910_0866</name>
</gene>
<dbReference type="InterPro" id="IPR029069">
    <property type="entry name" value="HotDog_dom_sf"/>
</dbReference>
<evidence type="ECO:0000256" key="1">
    <source>
        <dbReference type="ARBA" id="ARBA00008324"/>
    </source>
</evidence>
<dbReference type="OrthoDB" id="9813282at2"/>
<name>A0A1X7G0H0_9SPHN</name>
<evidence type="ECO:0000313" key="5">
    <source>
        <dbReference type="Proteomes" id="UP000192934"/>
    </source>
</evidence>
<protein>
    <submittedName>
        <fullName evidence="4">Uncharacterized domain 1-containing protein</fullName>
    </submittedName>
</protein>
<dbReference type="EMBL" id="LT840185">
    <property type="protein sequence ID" value="SMF61865.1"/>
    <property type="molecule type" value="Genomic_DNA"/>
</dbReference>